<feature type="transmembrane region" description="Helical" evidence="4">
    <location>
        <begin position="310"/>
        <end position="331"/>
    </location>
</feature>
<feature type="transmembrane region" description="Helical" evidence="4">
    <location>
        <begin position="400"/>
        <end position="425"/>
    </location>
</feature>
<dbReference type="CDD" id="cd17352">
    <property type="entry name" value="MFS_MCT_SLC16"/>
    <property type="match status" value="1"/>
</dbReference>
<feature type="transmembrane region" description="Helical" evidence="4">
    <location>
        <begin position="470"/>
        <end position="490"/>
    </location>
</feature>
<dbReference type="PANTHER" id="PTHR11360">
    <property type="entry name" value="MONOCARBOXYLATE TRANSPORTER"/>
    <property type="match status" value="1"/>
</dbReference>
<evidence type="ECO:0000313" key="6">
    <source>
        <dbReference type="EMBL" id="KZT55000.1"/>
    </source>
</evidence>
<organism evidence="6 7">
    <name type="scientific">Calocera cornea HHB12733</name>
    <dbReference type="NCBI Taxonomy" id="1353952"/>
    <lineage>
        <taxon>Eukaryota</taxon>
        <taxon>Fungi</taxon>
        <taxon>Dikarya</taxon>
        <taxon>Basidiomycota</taxon>
        <taxon>Agaricomycotina</taxon>
        <taxon>Dacrymycetes</taxon>
        <taxon>Dacrymycetales</taxon>
        <taxon>Dacrymycetaceae</taxon>
        <taxon>Calocera</taxon>
    </lineage>
</organism>
<proteinExistence type="inferred from homology"/>
<dbReference type="InterPro" id="IPR011701">
    <property type="entry name" value="MFS"/>
</dbReference>
<feature type="transmembrane region" description="Helical" evidence="4">
    <location>
        <begin position="151"/>
        <end position="168"/>
    </location>
</feature>
<protein>
    <submittedName>
        <fullName evidence="6">MFS general substrate transporter</fullName>
    </submittedName>
</protein>
<keyword evidence="4" id="KW-0472">Membrane</keyword>
<feature type="transmembrane region" description="Helical" evidence="4">
    <location>
        <begin position="437"/>
        <end position="458"/>
    </location>
</feature>
<dbReference type="PROSITE" id="PS50850">
    <property type="entry name" value="MFS"/>
    <property type="match status" value="1"/>
</dbReference>
<feature type="compositionally biased region" description="Basic and acidic residues" evidence="3">
    <location>
        <begin position="42"/>
        <end position="61"/>
    </location>
</feature>
<dbReference type="InParanoid" id="A0A165EJM6"/>
<evidence type="ECO:0000259" key="5">
    <source>
        <dbReference type="PROSITE" id="PS50850"/>
    </source>
</evidence>
<dbReference type="OrthoDB" id="6509908at2759"/>
<evidence type="ECO:0000313" key="7">
    <source>
        <dbReference type="Proteomes" id="UP000076842"/>
    </source>
</evidence>
<dbReference type="PANTHER" id="PTHR11360:SF234">
    <property type="entry name" value="MFS-TYPE TRANSPORTER DBAD-RELATED"/>
    <property type="match status" value="1"/>
</dbReference>
<sequence>MAAPTPPTFDLATTRSAYTAQADPGSATGSMSMSVTVVDAPEPEHLPHAHEEYDEKQHRNEGPPPACPRIRRNKEGEIVEDLDERVYPGEGDEAIKRDETDDFPDGGLRAWLIVVGGVCITFASFGFVNAWGVFQSYYETTLLRDVSPSSIAWIGSLQYSLTFLPGLFTGRLFDLGYFHIPLGIASAVLVVSSFIVAECTQYWHFVLAQGIVVGLGSGCVFGPTMAVVSHWWHKKRSMAFGIVAIGSSLGGTLLPIAVSKLLPLVGFPWTMRIIGFILLATTAFANLVMKRRLPPVNVKGGLVNLAAFKHIPYTLYTAATCVTFLGLYTALTYFNVSAQQPGINPSVISYIVSIANAASTVGRLTSGALADHMGPVNVLIPFTALAAVTTYAWPYCTTTASIIVIAIIYGLSSGAYVGLMGAPLAQMGLLTDMGRRMGMTLSIAAAFALTGPPISGAIYDTYGSFHQVGFYAGSMVIASCVLLIGTKYAATGSLWSKY</sequence>
<feature type="transmembrane region" description="Helical" evidence="4">
    <location>
        <begin position="376"/>
        <end position="394"/>
    </location>
</feature>
<dbReference type="GO" id="GO:0016020">
    <property type="term" value="C:membrane"/>
    <property type="evidence" value="ECO:0007669"/>
    <property type="project" value="UniProtKB-SubCell"/>
</dbReference>
<name>A0A165EJM6_9BASI</name>
<evidence type="ECO:0000256" key="4">
    <source>
        <dbReference type="SAM" id="Phobius"/>
    </source>
</evidence>
<dbReference type="SUPFAM" id="SSF103473">
    <property type="entry name" value="MFS general substrate transporter"/>
    <property type="match status" value="1"/>
</dbReference>
<feature type="transmembrane region" description="Helical" evidence="4">
    <location>
        <begin position="269"/>
        <end position="289"/>
    </location>
</feature>
<comment type="subcellular location">
    <subcellularLocation>
        <location evidence="1">Membrane</location>
        <topology evidence="1">Multi-pass membrane protein</topology>
    </subcellularLocation>
</comment>
<evidence type="ECO:0000256" key="2">
    <source>
        <dbReference type="ARBA" id="ARBA00006727"/>
    </source>
</evidence>
<dbReference type="GO" id="GO:0022857">
    <property type="term" value="F:transmembrane transporter activity"/>
    <property type="evidence" value="ECO:0007669"/>
    <property type="project" value="InterPro"/>
</dbReference>
<dbReference type="Pfam" id="PF07690">
    <property type="entry name" value="MFS_1"/>
    <property type="match status" value="1"/>
</dbReference>
<dbReference type="EMBL" id="KV424003">
    <property type="protein sequence ID" value="KZT55000.1"/>
    <property type="molecule type" value="Genomic_DNA"/>
</dbReference>
<comment type="similarity">
    <text evidence="2">Belongs to the major facilitator superfamily. Monocarboxylate porter (TC 2.A.1.13) family.</text>
</comment>
<feature type="transmembrane region" description="Helical" evidence="4">
    <location>
        <begin position="202"/>
        <end position="226"/>
    </location>
</feature>
<evidence type="ECO:0000256" key="3">
    <source>
        <dbReference type="SAM" id="MobiDB-lite"/>
    </source>
</evidence>
<evidence type="ECO:0000256" key="1">
    <source>
        <dbReference type="ARBA" id="ARBA00004141"/>
    </source>
</evidence>
<dbReference type="InterPro" id="IPR020846">
    <property type="entry name" value="MFS_dom"/>
</dbReference>
<dbReference type="Gene3D" id="1.20.1250.20">
    <property type="entry name" value="MFS general substrate transporter like domains"/>
    <property type="match status" value="2"/>
</dbReference>
<feature type="region of interest" description="Disordered" evidence="3">
    <location>
        <begin position="1"/>
        <end position="70"/>
    </location>
</feature>
<feature type="transmembrane region" description="Helical" evidence="4">
    <location>
        <begin position="238"/>
        <end position="257"/>
    </location>
</feature>
<dbReference type="InterPro" id="IPR036259">
    <property type="entry name" value="MFS_trans_sf"/>
</dbReference>
<keyword evidence="4" id="KW-1133">Transmembrane helix</keyword>
<reference evidence="6 7" key="1">
    <citation type="journal article" date="2016" name="Mol. Biol. Evol.">
        <title>Comparative Genomics of Early-Diverging Mushroom-Forming Fungi Provides Insights into the Origins of Lignocellulose Decay Capabilities.</title>
        <authorList>
            <person name="Nagy L.G."/>
            <person name="Riley R."/>
            <person name="Tritt A."/>
            <person name="Adam C."/>
            <person name="Daum C."/>
            <person name="Floudas D."/>
            <person name="Sun H."/>
            <person name="Yadav J.S."/>
            <person name="Pangilinan J."/>
            <person name="Larsson K.H."/>
            <person name="Matsuura K."/>
            <person name="Barry K."/>
            <person name="Labutti K."/>
            <person name="Kuo R."/>
            <person name="Ohm R.A."/>
            <person name="Bhattacharya S.S."/>
            <person name="Shirouzu T."/>
            <person name="Yoshinaga Y."/>
            <person name="Martin F.M."/>
            <person name="Grigoriev I.V."/>
            <person name="Hibbett D.S."/>
        </authorList>
    </citation>
    <scope>NUCLEOTIDE SEQUENCE [LARGE SCALE GENOMIC DNA]</scope>
    <source>
        <strain evidence="6 7">HHB12733</strain>
    </source>
</reference>
<dbReference type="AlphaFoldDB" id="A0A165EJM6"/>
<keyword evidence="7" id="KW-1185">Reference proteome</keyword>
<feature type="transmembrane region" description="Helical" evidence="4">
    <location>
        <begin position="175"/>
        <end position="196"/>
    </location>
</feature>
<dbReference type="Proteomes" id="UP000076842">
    <property type="component" value="Unassembled WGS sequence"/>
</dbReference>
<feature type="transmembrane region" description="Helical" evidence="4">
    <location>
        <begin position="110"/>
        <end position="131"/>
    </location>
</feature>
<keyword evidence="4" id="KW-0812">Transmembrane</keyword>
<dbReference type="InterPro" id="IPR050327">
    <property type="entry name" value="Proton-linked_MCT"/>
</dbReference>
<accession>A0A165EJM6</accession>
<feature type="domain" description="Major facilitator superfamily (MFS) profile" evidence="5">
    <location>
        <begin position="302"/>
        <end position="498"/>
    </location>
</feature>
<gene>
    <name evidence="6" type="ORF">CALCODRAFT_499192</name>
</gene>